<keyword evidence="4" id="KW-0503">Monooxygenase</keyword>
<dbReference type="AlphaFoldDB" id="A0A9P5DRF3"/>
<reference evidence="4" key="1">
    <citation type="journal article" date="2017" name="Mycologia">
        <title>Fusarium algeriense, sp. nov., a novel toxigenic crown rot pathogen of durum wheat from Algeria is nested in the Fusarium burgessii species complex.</title>
        <authorList>
            <person name="Laraba I."/>
            <person name="Keddad A."/>
            <person name="Boureghda H."/>
            <person name="Abdallah N."/>
            <person name="Vaughan M.M."/>
            <person name="Proctor R.H."/>
            <person name="Busman M."/>
            <person name="O'Donnell K."/>
        </authorList>
    </citation>
    <scope>NUCLEOTIDE SEQUENCE</scope>
    <source>
        <strain evidence="4">NRRL 25174</strain>
    </source>
</reference>
<evidence type="ECO:0000256" key="3">
    <source>
        <dbReference type="ARBA" id="ARBA00023004"/>
    </source>
</evidence>
<dbReference type="GO" id="GO:0004497">
    <property type="term" value="F:monooxygenase activity"/>
    <property type="evidence" value="ECO:0007669"/>
    <property type="project" value="UniProtKB-KW"/>
</dbReference>
<dbReference type="SUPFAM" id="SSF48264">
    <property type="entry name" value="Cytochrome P450"/>
    <property type="match status" value="1"/>
</dbReference>
<dbReference type="Gene3D" id="1.10.630.10">
    <property type="entry name" value="Cytochrome P450"/>
    <property type="match status" value="1"/>
</dbReference>
<keyword evidence="1" id="KW-0349">Heme</keyword>
<dbReference type="GO" id="GO:0020037">
    <property type="term" value="F:heme binding"/>
    <property type="evidence" value="ECO:0007669"/>
    <property type="project" value="InterPro"/>
</dbReference>
<protein>
    <submittedName>
        <fullName evidence="4">Cytochrome P450 monooxygenase</fullName>
    </submittedName>
</protein>
<dbReference type="GO" id="GO:0005506">
    <property type="term" value="F:iron ion binding"/>
    <property type="evidence" value="ECO:0007669"/>
    <property type="project" value="InterPro"/>
</dbReference>
<accession>A0A9P5DRF3</accession>
<name>A0A9P5DRF3_9HYPO</name>
<keyword evidence="4" id="KW-0560">Oxidoreductase</keyword>
<dbReference type="InterPro" id="IPR050121">
    <property type="entry name" value="Cytochrome_P450_monoxygenase"/>
</dbReference>
<keyword evidence="3" id="KW-0408">Iron</keyword>
<proteinExistence type="predicted"/>
<gene>
    <name evidence="4" type="ORF">FBEOM_14566</name>
</gene>
<dbReference type="Pfam" id="PF00067">
    <property type="entry name" value="p450"/>
    <property type="match status" value="1"/>
</dbReference>
<evidence type="ECO:0000313" key="4">
    <source>
        <dbReference type="EMBL" id="KAF4331678.1"/>
    </source>
</evidence>
<organism evidence="4 5">
    <name type="scientific">Fusarium beomiforme</name>
    <dbReference type="NCBI Taxonomy" id="44412"/>
    <lineage>
        <taxon>Eukaryota</taxon>
        <taxon>Fungi</taxon>
        <taxon>Dikarya</taxon>
        <taxon>Ascomycota</taxon>
        <taxon>Pezizomycotina</taxon>
        <taxon>Sordariomycetes</taxon>
        <taxon>Hypocreomycetidae</taxon>
        <taxon>Hypocreales</taxon>
        <taxon>Nectriaceae</taxon>
        <taxon>Fusarium</taxon>
        <taxon>Fusarium burgessii species complex</taxon>
    </lineage>
</organism>
<dbReference type="Proteomes" id="UP000730481">
    <property type="component" value="Unassembled WGS sequence"/>
</dbReference>
<evidence type="ECO:0000313" key="5">
    <source>
        <dbReference type="Proteomes" id="UP000730481"/>
    </source>
</evidence>
<dbReference type="EMBL" id="PVQB02001525">
    <property type="protein sequence ID" value="KAF4331678.1"/>
    <property type="molecule type" value="Genomic_DNA"/>
</dbReference>
<dbReference type="InterPro" id="IPR001128">
    <property type="entry name" value="Cyt_P450"/>
</dbReference>
<evidence type="ECO:0000256" key="1">
    <source>
        <dbReference type="ARBA" id="ARBA00022617"/>
    </source>
</evidence>
<dbReference type="GO" id="GO:0016705">
    <property type="term" value="F:oxidoreductase activity, acting on paired donors, with incorporation or reduction of molecular oxygen"/>
    <property type="evidence" value="ECO:0007669"/>
    <property type="project" value="InterPro"/>
</dbReference>
<keyword evidence="5" id="KW-1185">Reference proteome</keyword>
<dbReference type="PANTHER" id="PTHR24305">
    <property type="entry name" value="CYTOCHROME P450"/>
    <property type="match status" value="1"/>
</dbReference>
<comment type="caution">
    <text evidence="4">The sequence shown here is derived from an EMBL/GenBank/DDBJ whole genome shotgun (WGS) entry which is preliminary data.</text>
</comment>
<dbReference type="OrthoDB" id="3934656at2759"/>
<keyword evidence="2" id="KW-0479">Metal-binding</keyword>
<evidence type="ECO:0000256" key="2">
    <source>
        <dbReference type="ARBA" id="ARBA00022723"/>
    </source>
</evidence>
<dbReference type="InterPro" id="IPR036396">
    <property type="entry name" value="Cyt_P450_sf"/>
</dbReference>
<reference evidence="4" key="2">
    <citation type="submission" date="2020-02" db="EMBL/GenBank/DDBJ databases">
        <title>Identification and distribution of gene clusters putatively required for synthesis of sphingolipid metabolism inhibitors in phylogenetically diverse species of the filamentous fungus Fusarium.</title>
        <authorList>
            <person name="Kim H.-S."/>
            <person name="Busman M."/>
            <person name="Brown D.W."/>
            <person name="Divon H."/>
            <person name="Uhlig S."/>
            <person name="Proctor R.H."/>
        </authorList>
    </citation>
    <scope>NUCLEOTIDE SEQUENCE</scope>
    <source>
        <strain evidence="4">NRRL 25174</strain>
    </source>
</reference>
<sequence>MSEVSFGAPFGFVSRGGDVGGLIKGLRDGLLPFGIMARMYPVTNLIKKTRIGEKFFVKRLRDLEVGKTVRFDLLQTFIEARDENGQPLPLEYIKAEILIVLLAGADSTDTAFQALVKYVLTSPPIYTKVMAELGAATHAQKLSSPIPRQEEVLAHCPYYVAYPRSHAPRSVSF</sequence>
<dbReference type="PANTHER" id="PTHR24305:SF85">
    <property type="entry name" value="P450, PUTATIVE (EUROFUNG)-RELATED"/>
    <property type="match status" value="1"/>
</dbReference>